<dbReference type="Proteomes" id="UP000785679">
    <property type="component" value="Unassembled WGS sequence"/>
</dbReference>
<dbReference type="AlphaFoldDB" id="A0A8J8SUL0"/>
<proteinExistence type="predicted"/>
<evidence type="ECO:0000313" key="2">
    <source>
        <dbReference type="Proteomes" id="UP000785679"/>
    </source>
</evidence>
<dbReference type="EMBL" id="RRYP01029813">
    <property type="protein sequence ID" value="TNV71417.1"/>
    <property type="molecule type" value="Genomic_DNA"/>
</dbReference>
<gene>
    <name evidence="1" type="ORF">FGO68_gene5468</name>
</gene>
<reference evidence="1" key="1">
    <citation type="submission" date="2019-06" db="EMBL/GenBank/DDBJ databases">
        <authorList>
            <person name="Zheng W."/>
        </authorList>
    </citation>
    <scope>NUCLEOTIDE SEQUENCE</scope>
    <source>
        <strain evidence="1">QDHG01</strain>
    </source>
</reference>
<name>A0A8J8SUL0_HALGN</name>
<evidence type="ECO:0000313" key="1">
    <source>
        <dbReference type="EMBL" id="TNV71417.1"/>
    </source>
</evidence>
<keyword evidence="2" id="KW-1185">Reference proteome</keyword>
<sequence length="211" mass="24167">MLRVWRLCEASGLRRGQLRLIIINQSIQTQNFNNREGHKVSSNAQQLHLQDLVRPPDSQIQGEQSKGSGRTPDKLVFLVYDSFPAILNMTHPVNLHLLVLKRVLGNEVNNMLVPNYPEISVKNLYEDAMKDPLVSLYLPSKDQLSGKLPERAFFFGVLCTLKLQYMTDIISQAQKSRYTVPEGERKSEGILITSKWMEELTKYPYFSSNTL</sequence>
<accession>A0A8J8SUL0</accession>
<comment type="caution">
    <text evidence="1">The sequence shown here is derived from an EMBL/GenBank/DDBJ whole genome shotgun (WGS) entry which is preliminary data.</text>
</comment>
<protein>
    <submittedName>
        <fullName evidence="1">Uncharacterized protein</fullName>
    </submittedName>
</protein>
<organism evidence="1 2">
    <name type="scientific">Halteria grandinella</name>
    <dbReference type="NCBI Taxonomy" id="5974"/>
    <lineage>
        <taxon>Eukaryota</taxon>
        <taxon>Sar</taxon>
        <taxon>Alveolata</taxon>
        <taxon>Ciliophora</taxon>
        <taxon>Intramacronucleata</taxon>
        <taxon>Spirotrichea</taxon>
        <taxon>Stichotrichia</taxon>
        <taxon>Sporadotrichida</taxon>
        <taxon>Halteriidae</taxon>
        <taxon>Halteria</taxon>
    </lineage>
</organism>